<gene>
    <name evidence="11" type="primary">ykkD</name>
    <name evidence="11" type="ORF">NCTC12410_00707</name>
</gene>
<accession>A0A377J371</accession>
<name>A0A377J371_9HELI</name>
<feature type="transmembrane region" description="Helical" evidence="10">
    <location>
        <begin position="30"/>
        <end position="50"/>
    </location>
</feature>
<feature type="transmembrane region" description="Helical" evidence="10">
    <location>
        <begin position="6"/>
        <end position="25"/>
    </location>
</feature>
<dbReference type="SUPFAM" id="SSF103481">
    <property type="entry name" value="Multidrug resistance efflux transporter EmrE"/>
    <property type="match status" value="1"/>
</dbReference>
<organism evidence="11 12">
    <name type="scientific">Helicobacter canis</name>
    <dbReference type="NCBI Taxonomy" id="29419"/>
    <lineage>
        <taxon>Bacteria</taxon>
        <taxon>Pseudomonadati</taxon>
        <taxon>Campylobacterota</taxon>
        <taxon>Epsilonproteobacteria</taxon>
        <taxon>Campylobacterales</taxon>
        <taxon>Helicobacteraceae</taxon>
        <taxon>Helicobacter</taxon>
    </lineage>
</organism>
<evidence type="ECO:0000256" key="9">
    <source>
        <dbReference type="RuleBase" id="RU003942"/>
    </source>
</evidence>
<dbReference type="PANTHER" id="PTHR30561:SF0">
    <property type="entry name" value="GUANIDINIUM EXPORTER"/>
    <property type="match status" value="1"/>
</dbReference>
<evidence type="ECO:0000313" key="12">
    <source>
        <dbReference type="Proteomes" id="UP000254841"/>
    </source>
</evidence>
<evidence type="ECO:0000256" key="10">
    <source>
        <dbReference type="SAM" id="Phobius"/>
    </source>
</evidence>
<feature type="transmembrane region" description="Helical" evidence="10">
    <location>
        <begin position="84"/>
        <end position="103"/>
    </location>
</feature>
<dbReference type="Pfam" id="PF00893">
    <property type="entry name" value="Multi_Drug_Res"/>
    <property type="match status" value="1"/>
</dbReference>
<feature type="transmembrane region" description="Helical" evidence="10">
    <location>
        <begin position="56"/>
        <end position="77"/>
    </location>
</feature>
<keyword evidence="2" id="KW-0813">Transport</keyword>
<evidence type="ECO:0000256" key="8">
    <source>
        <dbReference type="ARBA" id="ARBA00039168"/>
    </source>
</evidence>
<dbReference type="OrthoDB" id="9808638at2"/>
<dbReference type="Proteomes" id="UP000254841">
    <property type="component" value="Unassembled WGS sequence"/>
</dbReference>
<dbReference type="InterPro" id="IPR000390">
    <property type="entry name" value="Small_drug/metabolite_transptr"/>
</dbReference>
<comment type="similarity">
    <text evidence="7">Belongs to the drug/metabolite transporter (DMT) superfamily. Small multidrug resistance (SMR) (TC 2.A.7.1) family. Gdx/SugE subfamily.</text>
</comment>
<keyword evidence="6 10" id="KW-0472">Membrane</keyword>
<reference evidence="11 12" key="1">
    <citation type="submission" date="2018-06" db="EMBL/GenBank/DDBJ databases">
        <authorList>
            <consortium name="Pathogen Informatics"/>
            <person name="Doyle S."/>
        </authorList>
    </citation>
    <scope>NUCLEOTIDE SEQUENCE [LARGE SCALE GENOMIC DNA]</scope>
    <source>
        <strain evidence="11 12">NCTC12410</strain>
    </source>
</reference>
<keyword evidence="3" id="KW-1003">Cell membrane</keyword>
<dbReference type="AlphaFoldDB" id="A0A377J371"/>
<keyword evidence="4 9" id="KW-0812">Transmembrane</keyword>
<dbReference type="InterPro" id="IPR037185">
    <property type="entry name" value="EmrE-like"/>
</dbReference>
<dbReference type="GO" id="GO:0005886">
    <property type="term" value="C:plasma membrane"/>
    <property type="evidence" value="ECO:0007669"/>
    <property type="project" value="UniProtKB-SubCell"/>
</dbReference>
<evidence type="ECO:0000256" key="2">
    <source>
        <dbReference type="ARBA" id="ARBA00022448"/>
    </source>
</evidence>
<dbReference type="InterPro" id="IPR045324">
    <property type="entry name" value="Small_multidrug_res"/>
</dbReference>
<evidence type="ECO:0000256" key="7">
    <source>
        <dbReference type="ARBA" id="ARBA00038151"/>
    </source>
</evidence>
<dbReference type="PANTHER" id="PTHR30561">
    <property type="entry name" value="SMR FAMILY PROTON-DEPENDENT DRUG EFFLUX TRANSPORTER SUGE"/>
    <property type="match status" value="1"/>
</dbReference>
<protein>
    <recommendedName>
        <fullName evidence="8">Guanidinium exporter</fullName>
    </recommendedName>
</protein>
<evidence type="ECO:0000256" key="5">
    <source>
        <dbReference type="ARBA" id="ARBA00022989"/>
    </source>
</evidence>
<evidence type="ECO:0000313" key="11">
    <source>
        <dbReference type="EMBL" id="STO96890.1"/>
    </source>
</evidence>
<dbReference type="Gene3D" id="1.10.3730.20">
    <property type="match status" value="1"/>
</dbReference>
<evidence type="ECO:0000256" key="3">
    <source>
        <dbReference type="ARBA" id="ARBA00022475"/>
    </source>
</evidence>
<evidence type="ECO:0000256" key="6">
    <source>
        <dbReference type="ARBA" id="ARBA00023136"/>
    </source>
</evidence>
<evidence type="ECO:0000256" key="1">
    <source>
        <dbReference type="ARBA" id="ARBA00004651"/>
    </source>
</evidence>
<sequence length="104" mass="11061">MIHWAMLLAAGVMEIFGVIVMKRFVDGKRLYLLAIIGCFGLSFTCLSIAMQEISMGVAYAIWTGIGAAGGVIVGVVFYKEDRSLLKLVCVCVIIASSVGLKAIG</sequence>
<dbReference type="GO" id="GO:0022857">
    <property type="term" value="F:transmembrane transporter activity"/>
    <property type="evidence" value="ECO:0007669"/>
    <property type="project" value="InterPro"/>
</dbReference>
<proteinExistence type="inferred from homology"/>
<evidence type="ECO:0000256" key="4">
    <source>
        <dbReference type="ARBA" id="ARBA00022692"/>
    </source>
</evidence>
<comment type="subcellular location">
    <subcellularLocation>
        <location evidence="1 9">Cell membrane</location>
        <topology evidence="1 9">Multi-pass membrane protein</topology>
    </subcellularLocation>
</comment>
<dbReference type="EMBL" id="UGHV01000001">
    <property type="protein sequence ID" value="STO96890.1"/>
    <property type="molecule type" value="Genomic_DNA"/>
</dbReference>
<keyword evidence="5 10" id="KW-1133">Transmembrane helix</keyword>